<dbReference type="PANTHER" id="PTHR12910">
    <property type="entry name" value="NADH-UBIQUINONE OXIDOREDUCTASE SUBUNIT B17.2"/>
    <property type="match status" value="1"/>
</dbReference>
<keyword evidence="3" id="KW-1185">Reference proteome</keyword>
<dbReference type="InterPro" id="IPR007763">
    <property type="entry name" value="NDUFA12"/>
</dbReference>
<dbReference type="OrthoDB" id="9795340at2"/>
<accession>M2SEG8</accession>
<organism evidence="2 3">
    <name type="scientific">Pacificimonas flava</name>
    <dbReference type="NCBI Taxonomy" id="1234595"/>
    <lineage>
        <taxon>Bacteria</taxon>
        <taxon>Pseudomonadati</taxon>
        <taxon>Pseudomonadota</taxon>
        <taxon>Alphaproteobacteria</taxon>
        <taxon>Sphingomonadales</taxon>
        <taxon>Sphingosinicellaceae</taxon>
        <taxon>Pacificimonas</taxon>
    </lineage>
</organism>
<protein>
    <submittedName>
        <fullName evidence="2">NADH:ubiquinone oxidoreductase</fullName>
    </submittedName>
</protein>
<evidence type="ECO:0000256" key="1">
    <source>
        <dbReference type="SAM" id="MobiDB-lite"/>
    </source>
</evidence>
<keyword evidence="2" id="KW-0830">Ubiquinone</keyword>
<name>M2SEG8_9SPHN</name>
<sequence length="133" mass="15396">MGLLKSIFTWWDGPTIGTRLWSSRNGEEVGRDAQGNVYYRKEAGRQRERRWVIYNGDNEASRVPPRWHGWLHFTHDHVPQGEEDLAKPWIREHRANLTGSDQAYLRPGALPTGKSRPKTLGDYESWSPEEDPA</sequence>
<dbReference type="GO" id="GO:0045271">
    <property type="term" value="C:respiratory chain complex I"/>
    <property type="evidence" value="ECO:0007669"/>
    <property type="project" value="InterPro"/>
</dbReference>
<dbReference type="NCBIfam" id="NF006040">
    <property type="entry name" value="PRK08183.1"/>
    <property type="match status" value="1"/>
</dbReference>
<reference evidence="2 3" key="1">
    <citation type="journal article" date="2013" name="Genome Announc.">
        <title>Draft Genome Sequence of Strain JLT2015T, Belonging to the Family Sphingomonadaceae of the Alphaproteobacteria.</title>
        <authorList>
            <person name="Tang K."/>
            <person name="Liu K."/>
            <person name="Li S."/>
            <person name="Jiao N."/>
        </authorList>
    </citation>
    <scope>NUCLEOTIDE SEQUENCE [LARGE SCALE GENOMIC DNA]</scope>
    <source>
        <strain evidence="2 3">JLT2015</strain>
    </source>
</reference>
<dbReference type="PANTHER" id="PTHR12910:SF2">
    <property type="entry name" value="NADH DEHYDROGENASE [UBIQUINONE] 1 ALPHA SUBCOMPLEX SUBUNIT 12"/>
    <property type="match status" value="1"/>
</dbReference>
<dbReference type="EMBL" id="AMRV01000002">
    <property type="protein sequence ID" value="EMD83750.1"/>
    <property type="molecule type" value="Genomic_DNA"/>
</dbReference>
<dbReference type="Proteomes" id="UP000011717">
    <property type="component" value="Unassembled WGS sequence"/>
</dbReference>
<dbReference type="AlphaFoldDB" id="M2SEG8"/>
<dbReference type="PATRIC" id="fig|1234595.3.peg.720"/>
<dbReference type="GO" id="GO:0006979">
    <property type="term" value="P:response to oxidative stress"/>
    <property type="evidence" value="ECO:0007669"/>
    <property type="project" value="TreeGrafter"/>
</dbReference>
<evidence type="ECO:0000313" key="3">
    <source>
        <dbReference type="Proteomes" id="UP000011717"/>
    </source>
</evidence>
<dbReference type="RefSeq" id="WP_008600212.1">
    <property type="nucleotide sequence ID" value="NZ_AMRV01000002.1"/>
</dbReference>
<gene>
    <name evidence="2" type="ORF">C725_0722</name>
</gene>
<feature type="region of interest" description="Disordered" evidence="1">
    <location>
        <begin position="100"/>
        <end position="133"/>
    </location>
</feature>
<dbReference type="Pfam" id="PF05071">
    <property type="entry name" value="NDUFA12"/>
    <property type="match status" value="1"/>
</dbReference>
<evidence type="ECO:0000313" key="2">
    <source>
        <dbReference type="EMBL" id="EMD83750.1"/>
    </source>
</evidence>
<comment type="caution">
    <text evidence="2">The sequence shown here is derived from an EMBL/GenBank/DDBJ whole genome shotgun (WGS) entry which is preliminary data.</text>
</comment>
<proteinExistence type="predicted"/>